<feature type="region of interest" description="Disordered" evidence="9">
    <location>
        <begin position="216"/>
        <end position="263"/>
    </location>
</feature>
<feature type="compositionally biased region" description="Basic and acidic residues" evidence="9">
    <location>
        <begin position="374"/>
        <end position="391"/>
    </location>
</feature>
<dbReference type="GO" id="GO:0006351">
    <property type="term" value="P:DNA-templated transcription"/>
    <property type="evidence" value="ECO:0007669"/>
    <property type="project" value="InterPro"/>
</dbReference>
<dbReference type="InterPro" id="IPR036864">
    <property type="entry name" value="Zn2-C6_fun-type_DNA-bd_sf"/>
</dbReference>
<protein>
    <recommendedName>
        <fullName evidence="10">Zn(2)-C6 fungal-type domain-containing protein</fullName>
    </recommendedName>
</protein>
<dbReference type="GO" id="GO:0000981">
    <property type="term" value="F:DNA-binding transcription factor activity, RNA polymerase II-specific"/>
    <property type="evidence" value="ECO:0007669"/>
    <property type="project" value="InterPro"/>
</dbReference>
<dbReference type="EMBL" id="KQ086229">
    <property type="protein sequence ID" value="KLO06178.1"/>
    <property type="molecule type" value="Genomic_DNA"/>
</dbReference>
<feature type="compositionally biased region" description="Basic residues" evidence="9">
    <location>
        <begin position="392"/>
        <end position="407"/>
    </location>
</feature>
<feature type="compositionally biased region" description="Low complexity" evidence="9">
    <location>
        <begin position="588"/>
        <end position="601"/>
    </location>
</feature>
<dbReference type="Pfam" id="PF00172">
    <property type="entry name" value="Zn_clus"/>
    <property type="match status" value="1"/>
</dbReference>
<evidence type="ECO:0000256" key="4">
    <source>
        <dbReference type="ARBA" id="ARBA00023015"/>
    </source>
</evidence>
<dbReference type="InterPro" id="IPR051615">
    <property type="entry name" value="Transcr_Regulatory_Elem"/>
</dbReference>
<feature type="compositionally biased region" description="Low complexity" evidence="9">
    <location>
        <begin position="410"/>
        <end position="425"/>
    </location>
</feature>
<dbReference type="InterPro" id="IPR001138">
    <property type="entry name" value="Zn2Cys6_DnaBD"/>
</dbReference>
<keyword evidence="3" id="KW-0862">Zinc</keyword>
<dbReference type="PROSITE" id="PS50048">
    <property type="entry name" value="ZN2_CY6_FUNGAL_2"/>
    <property type="match status" value="1"/>
</dbReference>
<evidence type="ECO:0000256" key="6">
    <source>
        <dbReference type="ARBA" id="ARBA00023163"/>
    </source>
</evidence>
<evidence type="ECO:0000256" key="7">
    <source>
        <dbReference type="ARBA" id="ARBA00023242"/>
    </source>
</evidence>
<accession>A0A0H2R9L6</accession>
<dbReference type="CDD" id="cd12148">
    <property type="entry name" value="fungal_TF_MHR"/>
    <property type="match status" value="1"/>
</dbReference>
<feature type="region of interest" description="Disordered" evidence="9">
    <location>
        <begin position="356"/>
        <end position="427"/>
    </location>
</feature>
<feature type="compositionally biased region" description="Acidic residues" evidence="9">
    <location>
        <begin position="249"/>
        <end position="261"/>
    </location>
</feature>
<dbReference type="CDD" id="cd00067">
    <property type="entry name" value="GAL4"/>
    <property type="match status" value="1"/>
</dbReference>
<comment type="subcellular location">
    <subcellularLocation>
        <location evidence="1">Nucleus</location>
    </subcellularLocation>
</comment>
<keyword evidence="7" id="KW-0539">Nucleus</keyword>
<dbReference type="STRING" id="27342.A0A0H2R9L6"/>
<evidence type="ECO:0000256" key="1">
    <source>
        <dbReference type="ARBA" id="ARBA00004123"/>
    </source>
</evidence>
<dbReference type="InterPro" id="IPR007219">
    <property type="entry name" value="XnlR_reg_dom"/>
</dbReference>
<feature type="compositionally biased region" description="Acidic residues" evidence="9">
    <location>
        <begin position="232"/>
        <end position="241"/>
    </location>
</feature>
<organism evidence="11 12">
    <name type="scientific">Schizopora paradoxa</name>
    <dbReference type="NCBI Taxonomy" id="27342"/>
    <lineage>
        <taxon>Eukaryota</taxon>
        <taxon>Fungi</taxon>
        <taxon>Dikarya</taxon>
        <taxon>Basidiomycota</taxon>
        <taxon>Agaricomycotina</taxon>
        <taxon>Agaricomycetes</taxon>
        <taxon>Hymenochaetales</taxon>
        <taxon>Schizoporaceae</taxon>
        <taxon>Schizopora</taxon>
    </lineage>
</organism>
<dbReference type="PANTHER" id="PTHR31313">
    <property type="entry name" value="TY1 ENHANCER ACTIVATOR"/>
    <property type="match status" value="1"/>
</dbReference>
<sequence length="1253" mass="136739">MAESSSSGMIGPQRQKGKRVVVNKYTRHACSQCKKAKTKCEGGEPVCDRCLKTGHDCIWVEDNRKALTRHHEQALRHQNGVLKSEVDQLKSELAAIKAQLVTLNLKTESPTSSTAIPVETTTAGVHVSPPPKSLAAAAHLHHDSDDVNSSGIASGSEGKSAGFRSTSRRVNTLEDAEAYYTDISDREGAMASGSGSGLDGDGDVEIPLHEAASQHVSWKDLGVPSGAGAQGSDDDSGESSDDGSSSDSDYYDSSDLDDDDAVGMNRLVQPGKRLFVEFDDLHLYGLTSVFRLRQENRRRRHRKHYPESRHSEHDTHNSQQIRRRPSERTVRSRSRRQSFGANAVVGFKLANQMNVGDESSDGYVGVPVVRRSSKSREKSAGRGDRSGESGKGKGRKEKGRKARKKTRSGASTQRAPSQSASPSRADLAHNSSVKKHILLLSAPQAPGSATSPVQVSSTIASKEAVQSESRAQCECWTTCWARFLPPEVMEVMGRVEHDVLVDRALIFFSSWCMRVVPEYFLRDMYAALHPAPAPAQQGSSKTVAQQPAAPATAPKKAHYSPFLHNALLAVATAFSDDPRLSSPSQATANPSSNLSSSSAPSTMDSKSKELSPIRLLLAERAKSYIESECARPSVSAVQALSLLASVYSGMGEQTLGFMYFGMSARISQALGLNADYGSLLRTGRIKPQEVFDRMWCYHMGASQDACWSLYVGREFGIPMGPDDDPSVLEGLVDPMLDTMGWRQEPRKAVVEGEEIEEPVVPQKCGTFSVFLWSCYLMKISRRIMDLMNRLGKTEGGIGTEVKLLVADIDIQLIAWREELPQDLKLTPSNEGTALPHKLMMHLAYWWLLILLHRPFYRRRGIAAMDLTFSVNRCDLAAREILSLLRLWKKIYGTIRFTPITMIQIAFASGTIYIMAAIQAGTGRRPATAKQADALDRVKEMIDLLKEMGRSWGAATKIAGVFARLVGEVERGIEANNEGKRERKRRRTRTVTEATSPKVTATKTDAQMPPEMSIDNSGSDFFGDLPPQEDPLGFFSSQPHGAFSPVPDAAPYAFSPESDSPVSFTHLHSGGSGGDMSSASDSESGFMDFHPTSEPSYDLIHLYNSFMQNNLDFSGMDIDVSNLPGMSFGPNPGSGQSFNFSNGMTDGDAFMTQPVAPSFESQSMNEMGTFDMTSFGSMGGTQYNSFAGYNGLWNGMQSSQVQDSTSANQHIPRIRSNTGNVSFDLNDMTSDGEDRALRDVISSLGNEFAHRSSS</sequence>
<dbReference type="PANTHER" id="PTHR31313:SF81">
    <property type="entry name" value="TY1 ENHANCER ACTIVATOR"/>
    <property type="match status" value="1"/>
</dbReference>
<proteinExistence type="predicted"/>
<dbReference type="Gene3D" id="4.10.240.10">
    <property type="entry name" value="Zn(2)-C6 fungal-type DNA-binding domain"/>
    <property type="match status" value="1"/>
</dbReference>
<gene>
    <name evidence="11" type="ORF">SCHPADRAFT_946303</name>
</gene>
<feature type="domain" description="Zn(2)-C6 fungal-type" evidence="10">
    <location>
        <begin position="29"/>
        <end position="59"/>
    </location>
</feature>
<dbReference type="GO" id="GO:0008270">
    <property type="term" value="F:zinc ion binding"/>
    <property type="evidence" value="ECO:0007669"/>
    <property type="project" value="InterPro"/>
</dbReference>
<keyword evidence="4" id="KW-0805">Transcription regulation</keyword>
<evidence type="ECO:0000313" key="11">
    <source>
        <dbReference type="EMBL" id="KLO06178.1"/>
    </source>
</evidence>
<evidence type="ECO:0000256" key="3">
    <source>
        <dbReference type="ARBA" id="ARBA00022833"/>
    </source>
</evidence>
<dbReference type="SMART" id="SM00066">
    <property type="entry name" value="GAL4"/>
    <property type="match status" value="1"/>
</dbReference>
<feature type="region of interest" description="Disordered" evidence="9">
    <location>
        <begin position="1053"/>
        <end position="1088"/>
    </location>
</feature>
<dbReference type="AlphaFoldDB" id="A0A0H2R9L6"/>
<evidence type="ECO:0000256" key="5">
    <source>
        <dbReference type="ARBA" id="ARBA00023125"/>
    </source>
</evidence>
<feature type="region of interest" description="Disordered" evidence="9">
    <location>
        <begin position="136"/>
        <end position="168"/>
    </location>
</feature>
<evidence type="ECO:0000313" key="12">
    <source>
        <dbReference type="Proteomes" id="UP000053477"/>
    </source>
</evidence>
<keyword evidence="8" id="KW-0175">Coiled coil</keyword>
<feature type="region of interest" description="Disordered" evidence="9">
    <location>
        <begin position="579"/>
        <end position="607"/>
    </location>
</feature>
<dbReference type="OrthoDB" id="2154091at2759"/>
<feature type="compositionally biased region" description="Low complexity" evidence="9">
    <location>
        <begin position="1074"/>
        <end position="1084"/>
    </location>
</feature>
<feature type="coiled-coil region" evidence="8">
    <location>
        <begin position="72"/>
        <end position="106"/>
    </location>
</feature>
<evidence type="ECO:0000256" key="2">
    <source>
        <dbReference type="ARBA" id="ARBA00022723"/>
    </source>
</evidence>
<keyword evidence="5" id="KW-0238">DNA-binding</keyword>
<feature type="compositionally biased region" description="Basic and acidic residues" evidence="9">
    <location>
        <begin position="305"/>
        <end position="316"/>
    </location>
</feature>
<keyword evidence="6" id="KW-0804">Transcription</keyword>
<dbReference type="GO" id="GO:0005634">
    <property type="term" value="C:nucleus"/>
    <property type="evidence" value="ECO:0007669"/>
    <property type="project" value="UniProtKB-SubCell"/>
</dbReference>
<dbReference type="SUPFAM" id="SSF57701">
    <property type="entry name" value="Zn2/Cys6 DNA-binding domain"/>
    <property type="match status" value="1"/>
</dbReference>
<evidence type="ECO:0000259" key="10">
    <source>
        <dbReference type="PROSITE" id="PS50048"/>
    </source>
</evidence>
<dbReference type="PROSITE" id="PS00463">
    <property type="entry name" value="ZN2_CY6_FUNGAL_1"/>
    <property type="match status" value="1"/>
</dbReference>
<feature type="region of interest" description="Disordered" evidence="9">
    <location>
        <begin position="297"/>
        <end position="337"/>
    </location>
</feature>
<reference evidence="11 12" key="1">
    <citation type="submission" date="2015-04" db="EMBL/GenBank/DDBJ databases">
        <title>Complete genome sequence of Schizopora paradoxa KUC8140, a cosmopolitan wood degrader in East Asia.</title>
        <authorList>
            <consortium name="DOE Joint Genome Institute"/>
            <person name="Min B."/>
            <person name="Park H."/>
            <person name="Jang Y."/>
            <person name="Kim J.-J."/>
            <person name="Kim K.H."/>
            <person name="Pangilinan J."/>
            <person name="Lipzen A."/>
            <person name="Riley R."/>
            <person name="Grigoriev I.V."/>
            <person name="Spatafora J.W."/>
            <person name="Choi I.-G."/>
        </authorList>
    </citation>
    <scope>NUCLEOTIDE SEQUENCE [LARGE SCALE GENOMIC DNA]</scope>
    <source>
        <strain evidence="11 12">KUC8140</strain>
    </source>
</reference>
<feature type="region of interest" description="Disordered" evidence="9">
    <location>
        <begin position="976"/>
        <end position="1001"/>
    </location>
</feature>
<dbReference type="GO" id="GO:0003677">
    <property type="term" value="F:DNA binding"/>
    <property type="evidence" value="ECO:0007669"/>
    <property type="project" value="UniProtKB-KW"/>
</dbReference>
<dbReference type="Pfam" id="PF04082">
    <property type="entry name" value="Fungal_trans"/>
    <property type="match status" value="1"/>
</dbReference>
<name>A0A0H2R9L6_9AGAM</name>
<keyword evidence="2" id="KW-0479">Metal-binding</keyword>
<keyword evidence="12" id="KW-1185">Reference proteome</keyword>
<dbReference type="InParanoid" id="A0A0H2R9L6"/>
<evidence type="ECO:0000256" key="9">
    <source>
        <dbReference type="SAM" id="MobiDB-lite"/>
    </source>
</evidence>
<evidence type="ECO:0000256" key="8">
    <source>
        <dbReference type="SAM" id="Coils"/>
    </source>
</evidence>
<dbReference type="Proteomes" id="UP000053477">
    <property type="component" value="Unassembled WGS sequence"/>
</dbReference>